<reference evidence="2 4" key="2">
    <citation type="submission" date="2019-05" db="EMBL/GenBank/DDBJ databases">
        <title>Genome sequence of Moorella thermoacetica ATCC 33924.</title>
        <authorList>
            <person name="Poehlein A."/>
            <person name="Bengelsdorf F.R."/>
            <person name="Duerre P."/>
            <person name="Daniel R."/>
        </authorList>
    </citation>
    <scope>NUCLEOTIDE SEQUENCE [LARGE SCALE GENOMIC DNA]</scope>
    <source>
        <strain evidence="2 4">ATCC 33924</strain>
    </source>
</reference>
<dbReference type="EMBL" id="VCDX01000016">
    <property type="protein sequence ID" value="TYL07942.1"/>
    <property type="molecule type" value="Genomic_DNA"/>
</dbReference>
<accession>A0AAC9HFF9</accession>
<dbReference type="EMBL" id="CP017019">
    <property type="protein sequence ID" value="AOQ22992.1"/>
    <property type="molecule type" value="Genomic_DNA"/>
</dbReference>
<reference evidence="1 3" key="1">
    <citation type="submission" date="2016-08" db="EMBL/GenBank/DDBJ databases">
        <title>Moorella thermoacetica DSM 103132.</title>
        <authorList>
            <person name="Jendresen C.B."/>
            <person name="Redl S.M."/>
            <person name="Jensen T.O."/>
            <person name="Nielsen A.T."/>
        </authorList>
    </citation>
    <scope>NUCLEOTIDE SEQUENCE [LARGE SCALE GENOMIC DNA]</scope>
    <source>
        <strain evidence="1 3">DSM 103132</strain>
    </source>
</reference>
<evidence type="ECO:0000313" key="2">
    <source>
        <dbReference type="EMBL" id="TYL07942.1"/>
    </source>
</evidence>
<evidence type="ECO:0000313" key="3">
    <source>
        <dbReference type="Proteomes" id="UP000094598"/>
    </source>
</evidence>
<protein>
    <submittedName>
        <fullName evidence="1">Uncharacterized protein</fullName>
    </submittedName>
</protein>
<evidence type="ECO:0000313" key="1">
    <source>
        <dbReference type="EMBL" id="AOQ22992.1"/>
    </source>
</evidence>
<gene>
    <name evidence="1" type="ORF">Maut_00523</name>
    <name evidence="2" type="ORF">MTAT_28060</name>
</gene>
<keyword evidence="4" id="KW-1185">Reference proteome</keyword>
<name>A0AAC9HFF9_NEOTH</name>
<evidence type="ECO:0000313" key="4">
    <source>
        <dbReference type="Proteomes" id="UP000322283"/>
    </source>
</evidence>
<dbReference type="AlphaFoldDB" id="A0AAC9HFF9"/>
<dbReference type="Proteomes" id="UP000322283">
    <property type="component" value="Unassembled WGS sequence"/>
</dbReference>
<organism evidence="1 3">
    <name type="scientific">Neomoorella thermoacetica</name>
    <name type="common">Clostridium thermoaceticum</name>
    <dbReference type="NCBI Taxonomy" id="1525"/>
    <lineage>
        <taxon>Bacteria</taxon>
        <taxon>Bacillati</taxon>
        <taxon>Bacillota</taxon>
        <taxon>Clostridia</taxon>
        <taxon>Neomoorellales</taxon>
        <taxon>Neomoorellaceae</taxon>
        <taxon>Neomoorella</taxon>
    </lineage>
</organism>
<dbReference type="Proteomes" id="UP000094598">
    <property type="component" value="Chromosome"/>
</dbReference>
<proteinExistence type="predicted"/>
<sequence length="34" mass="3907">MTKKRGNNEGIISKRKDGRWCAAKAIFQNLNRDS</sequence>